<dbReference type="EMBL" id="JBFRCH010000052">
    <property type="protein sequence ID" value="MEX3937453.1"/>
    <property type="molecule type" value="Genomic_DNA"/>
</dbReference>
<sequence>MTFDGQTNQGLGVATGKGRDATGMHYWKVTKNGKSMLDLGEAPGLTSDRFRKGFFSALVSSTGNYQPILYYYAVECDTLRAKTAITFSPIDENFYIVNLMDISASGSMRRRKTTQISTKEGDLCMTGKKQCM</sequence>
<keyword evidence="2" id="KW-1185">Reference proteome</keyword>
<evidence type="ECO:0000313" key="2">
    <source>
        <dbReference type="Proteomes" id="UP001558850"/>
    </source>
</evidence>
<comment type="caution">
    <text evidence="1">The sequence shown here is derived from an EMBL/GenBank/DDBJ whole genome shotgun (WGS) entry which is preliminary data.</text>
</comment>
<accession>A0ACC6UCL0</accession>
<gene>
    <name evidence="1" type="ORF">AB4Y32_37965</name>
</gene>
<proteinExistence type="predicted"/>
<dbReference type="Proteomes" id="UP001558850">
    <property type="component" value="Unassembled WGS sequence"/>
</dbReference>
<evidence type="ECO:0000313" key="1">
    <source>
        <dbReference type="EMBL" id="MEX3937453.1"/>
    </source>
</evidence>
<name>A0ACC6UCL0_9BURK</name>
<protein>
    <submittedName>
        <fullName evidence="1">Uncharacterized protein</fullName>
    </submittedName>
</protein>
<reference evidence="1" key="1">
    <citation type="submission" date="2024-07" db="EMBL/GenBank/DDBJ databases">
        <title>A survey of Mimosa microsymbionts across Brazilian biomes reveals a high diversity of Paraburkholderia nodulating endemic species, but also that Cupriavidus is common as a symbiont of widespread species.</title>
        <authorList>
            <person name="Rouws L."/>
            <person name="Barauna A."/>
            <person name="Beukes C."/>
            <person name="Rouws J.R.C."/>
            <person name="De Faria S.M."/>
            <person name="Gross E."/>
            <person name="Bueno Dos Reis Junior F."/>
            <person name="Simon M.F."/>
            <person name="Maluk M."/>
            <person name="Odee D.W."/>
            <person name="Kenicer G."/>
            <person name="Young J.P.W."/>
            <person name="Reis V.M."/>
            <person name="Zilli J."/>
            <person name="James E.K."/>
        </authorList>
    </citation>
    <scope>NUCLEOTIDE SEQUENCE</scope>
    <source>
        <strain evidence="1">EG181B</strain>
    </source>
</reference>
<organism evidence="1 2">
    <name type="scientific">Paraburkholderia phymatum</name>
    <dbReference type="NCBI Taxonomy" id="148447"/>
    <lineage>
        <taxon>Bacteria</taxon>
        <taxon>Pseudomonadati</taxon>
        <taxon>Pseudomonadota</taxon>
        <taxon>Betaproteobacteria</taxon>
        <taxon>Burkholderiales</taxon>
        <taxon>Burkholderiaceae</taxon>
        <taxon>Paraburkholderia</taxon>
    </lineage>
</organism>